<keyword evidence="10" id="KW-1185">Reference proteome</keyword>
<dbReference type="OrthoDB" id="191686at2759"/>
<keyword evidence="2" id="KW-0519">Myristate</keyword>
<dbReference type="Proteomes" id="UP000663852">
    <property type="component" value="Unassembled WGS sequence"/>
</dbReference>
<evidence type="ECO:0000259" key="7">
    <source>
        <dbReference type="PROSITE" id="PS50222"/>
    </source>
</evidence>
<evidence type="ECO:0000313" key="8">
    <source>
        <dbReference type="EMBL" id="CAF0950684.1"/>
    </source>
</evidence>
<dbReference type="PANTHER" id="PTHR23055">
    <property type="entry name" value="CALCIUM BINDING PROTEINS"/>
    <property type="match status" value="1"/>
</dbReference>
<evidence type="ECO:0000256" key="1">
    <source>
        <dbReference type="ARBA" id="ARBA00006049"/>
    </source>
</evidence>
<dbReference type="InterPro" id="IPR011992">
    <property type="entry name" value="EF-hand-dom_pair"/>
</dbReference>
<evidence type="ECO:0000256" key="3">
    <source>
        <dbReference type="ARBA" id="ARBA00022723"/>
    </source>
</evidence>
<evidence type="ECO:0000256" key="4">
    <source>
        <dbReference type="ARBA" id="ARBA00022737"/>
    </source>
</evidence>
<evidence type="ECO:0000256" key="2">
    <source>
        <dbReference type="ARBA" id="ARBA00022707"/>
    </source>
</evidence>
<evidence type="ECO:0000313" key="11">
    <source>
        <dbReference type="Proteomes" id="UP000663852"/>
    </source>
</evidence>
<dbReference type="EMBL" id="CAJNOR010000571">
    <property type="protein sequence ID" value="CAF0950684.1"/>
    <property type="molecule type" value="Genomic_DNA"/>
</dbReference>
<evidence type="ECO:0000256" key="5">
    <source>
        <dbReference type="ARBA" id="ARBA00022837"/>
    </source>
</evidence>
<dbReference type="PRINTS" id="PR00450">
    <property type="entry name" value="RECOVERIN"/>
</dbReference>
<dbReference type="InterPro" id="IPR018247">
    <property type="entry name" value="EF_Hand_1_Ca_BS"/>
</dbReference>
<sequence length="207" mass="24970">MGGSTGCFRSRLPPSLTTKDIHLLTLKSDLSREDIEQWYSSFVHCYPQGYLSKRQFVLYYQQLRDEYSAQLLPFIEQLFDVFDANNDKKIDFYEFVLLNVLSNNGSINEKMKLIFRFYEDDKEKHLSRDEIKEFLRHMFDLFDIPSSKSNVTDVLDRVFQKHNLTREQKINWKEFTQDVLNDQSLFRRLISVDIYRNDQFIQRSERF</sequence>
<dbReference type="AlphaFoldDB" id="A0A815QGV6"/>
<name>A0A815QGV6_ADIRI</name>
<comment type="caution">
    <text evidence="9">The sequence shown here is derived from an EMBL/GenBank/DDBJ whole genome shotgun (WGS) entry which is preliminary data.</text>
</comment>
<accession>A0A815QGV6</accession>
<dbReference type="EMBL" id="CAJNOJ010000481">
    <property type="protein sequence ID" value="CAF1463053.1"/>
    <property type="molecule type" value="Genomic_DNA"/>
</dbReference>
<gene>
    <name evidence="9" type="ORF">EDS130_LOCUS40284</name>
    <name evidence="8" type="ORF">XAT740_LOCUS10645</name>
</gene>
<protein>
    <recommendedName>
        <fullName evidence="7">EF-hand domain-containing protein</fullName>
    </recommendedName>
</protein>
<dbReference type="InterPro" id="IPR002048">
    <property type="entry name" value="EF_hand_dom"/>
</dbReference>
<dbReference type="PROSITE" id="PS00018">
    <property type="entry name" value="EF_HAND_1"/>
    <property type="match status" value="1"/>
</dbReference>
<dbReference type="Proteomes" id="UP000663828">
    <property type="component" value="Unassembled WGS sequence"/>
</dbReference>
<keyword evidence="4" id="KW-0677">Repeat</keyword>
<dbReference type="Gene3D" id="1.10.238.10">
    <property type="entry name" value="EF-hand"/>
    <property type="match status" value="1"/>
</dbReference>
<dbReference type="GO" id="GO:0005509">
    <property type="term" value="F:calcium ion binding"/>
    <property type="evidence" value="ECO:0007669"/>
    <property type="project" value="InterPro"/>
</dbReference>
<reference evidence="9" key="1">
    <citation type="submission" date="2021-02" db="EMBL/GenBank/DDBJ databases">
        <authorList>
            <person name="Nowell W R."/>
        </authorList>
    </citation>
    <scope>NUCLEOTIDE SEQUENCE</scope>
</reference>
<comment type="similarity">
    <text evidence="1">Belongs to the recoverin family.</text>
</comment>
<keyword evidence="6" id="KW-0449">Lipoprotein</keyword>
<feature type="domain" description="EF-hand" evidence="7">
    <location>
        <begin position="70"/>
        <end position="105"/>
    </location>
</feature>
<proteinExistence type="inferred from homology"/>
<dbReference type="SUPFAM" id="SSF47473">
    <property type="entry name" value="EF-hand"/>
    <property type="match status" value="1"/>
</dbReference>
<dbReference type="PANTHER" id="PTHR23055:SF178">
    <property type="entry name" value="NEUROCALCIN HOMOLOG"/>
    <property type="match status" value="1"/>
</dbReference>
<dbReference type="PROSITE" id="PS50222">
    <property type="entry name" value="EF_HAND_2"/>
    <property type="match status" value="1"/>
</dbReference>
<evidence type="ECO:0000313" key="10">
    <source>
        <dbReference type="Proteomes" id="UP000663828"/>
    </source>
</evidence>
<organism evidence="9 11">
    <name type="scientific">Adineta ricciae</name>
    <name type="common">Rotifer</name>
    <dbReference type="NCBI Taxonomy" id="249248"/>
    <lineage>
        <taxon>Eukaryota</taxon>
        <taxon>Metazoa</taxon>
        <taxon>Spiralia</taxon>
        <taxon>Gnathifera</taxon>
        <taxon>Rotifera</taxon>
        <taxon>Eurotatoria</taxon>
        <taxon>Bdelloidea</taxon>
        <taxon>Adinetida</taxon>
        <taxon>Adinetidae</taxon>
        <taxon>Adineta</taxon>
    </lineage>
</organism>
<keyword evidence="3" id="KW-0479">Metal-binding</keyword>
<keyword evidence="5" id="KW-0106">Calcium</keyword>
<dbReference type="InterPro" id="IPR028846">
    <property type="entry name" value="Recoverin"/>
</dbReference>
<evidence type="ECO:0000256" key="6">
    <source>
        <dbReference type="ARBA" id="ARBA00023288"/>
    </source>
</evidence>
<evidence type="ECO:0000313" key="9">
    <source>
        <dbReference type="EMBL" id="CAF1463053.1"/>
    </source>
</evidence>